<comment type="caution">
    <text evidence="3">The sequence shown here is derived from an EMBL/GenBank/DDBJ whole genome shotgun (WGS) entry which is preliminary data.</text>
</comment>
<proteinExistence type="predicted"/>
<feature type="region of interest" description="Disordered" evidence="1">
    <location>
        <begin position="763"/>
        <end position="784"/>
    </location>
</feature>
<dbReference type="EMBL" id="FNOB01000008">
    <property type="protein sequence ID" value="SDW92731.1"/>
    <property type="molecule type" value="Genomic_DNA"/>
</dbReference>
<dbReference type="Proteomes" id="UP000199541">
    <property type="component" value="Unassembled WGS sequence"/>
</dbReference>
<feature type="region of interest" description="Disordered" evidence="1">
    <location>
        <begin position="123"/>
        <end position="146"/>
    </location>
</feature>
<evidence type="ECO:0000256" key="1">
    <source>
        <dbReference type="SAM" id="MobiDB-lite"/>
    </source>
</evidence>
<accession>A0AAN5A0A7</accession>
<dbReference type="AlphaFoldDB" id="A0AAN5A0A7"/>
<keyword evidence="5" id="KW-1185">Reference proteome</keyword>
<evidence type="ECO:0000256" key="2">
    <source>
        <dbReference type="SAM" id="SignalP"/>
    </source>
</evidence>
<reference evidence="3" key="1">
    <citation type="journal article" date="2014" name="Int. J. Syst. Evol. Microbiol.">
        <title>Complete genome sequence of Corynebacterium casei LMG S-19264T (=DSM 44701T), isolated from a smear-ripened cheese.</title>
        <authorList>
            <consortium name="US DOE Joint Genome Institute (JGI-PGF)"/>
            <person name="Walter F."/>
            <person name="Albersmeier A."/>
            <person name="Kalinowski J."/>
            <person name="Ruckert C."/>
        </authorList>
    </citation>
    <scope>NUCLEOTIDE SEQUENCE</scope>
    <source>
        <strain evidence="3">CGMCC 1.10859</strain>
    </source>
</reference>
<feature type="compositionally biased region" description="Polar residues" evidence="1">
    <location>
        <begin position="774"/>
        <end position="784"/>
    </location>
</feature>
<sequence length="784" mass="82617">MRRLLLAAALTAIAPAAQAEVIAVRTGEHDGFSRVVLPLAEPAEGWQFGRLDDGYQLRLGRGAVQFDLSRAFDKIPKTRLAAISADDATGRLTLRLACACHAEIFPFRSTRLVIDIRPGAAPANSPFERPLPPDVAPRPRPPVPARPPVAGYDWREVPLVPLPAPPPPKIDLPAAPNPAIARGRAALLNQLSRAGAQGLIEIDPRQIALPQHPTDGDDQHTDPASAPPPKSHAKPPSETADARMQTAGQDTAQMPAQAGPAEPTGAKGDTDGGQDRLRIRTVLDRDAAASAAPGISAQGGSCPPDEAFAIETWADDTSPAGQFATRRRALVGEFDRPGPDAVGDLARTYLHFGFGAEARNVLTAFPNDGGDTHEILLALSAIFDEERPKLANALSGLAACPGKAALWSMLAVPPPAPGDPVDAQAVRRNFSGLPLHLRRMLGPRLSNAFLVLGDTETARALRASVTRAAGKPGPGIQLLDARIDIAEGRPERAEAQAARVVAADGALSAEAMVLLIESRTNRGEPVDPRRIEAVAALAHVHRGTQMGARLTRAQATALASVGRFTEAFAVNGKDPSGRKRLWQMLAANGDDEALLKIALQGPDPELDAGIRLQLSDRLLALGFARAATAWLDAGPVPDDDRRLRLARAALERRDGLAALDALGAMEAPEAQLLRARALGLTGAHRAAAQLYAALGKTDRQGVEAWRGGDWATARETGTKVQRKVLSLPDRPPPAEAASAPLAYGRALISSSREARAALDDLLEERLQTDAGASHTGQPAATPTN</sequence>
<reference evidence="4 5" key="2">
    <citation type="submission" date="2016-10" db="EMBL/GenBank/DDBJ databases">
        <authorList>
            <person name="Varghese N."/>
            <person name="Submissions S."/>
        </authorList>
    </citation>
    <scope>NUCLEOTIDE SEQUENCE [LARGE SCALE GENOMIC DNA]</scope>
    <source>
        <strain evidence="4 5">DSM 24802</strain>
    </source>
</reference>
<organism evidence="3 6">
    <name type="scientific">Allgaiera indica</name>
    <dbReference type="NCBI Taxonomy" id="765699"/>
    <lineage>
        <taxon>Bacteria</taxon>
        <taxon>Pseudomonadati</taxon>
        <taxon>Pseudomonadota</taxon>
        <taxon>Alphaproteobacteria</taxon>
        <taxon>Rhodobacterales</taxon>
        <taxon>Paracoccaceae</taxon>
        <taxon>Allgaiera</taxon>
    </lineage>
</organism>
<evidence type="ECO:0008006" key="7">
    <source>
        <dbReference type="Google" id="ProtNLM"/>
    </source>
</evidence>
<feature type="region of interest" description="Disordered" evidence="1">
    <location>
        <begin position="209"/>
        <end position="274"/>
    </location>
</feature>
<protein>
    <recommendedName>
        <fullName evidence="7">Sel1 repeat family protein</fullName>
    </recommendedName>
</protein>
<dbReference type="EMBL" id="BNAB01000007">
    <property type="protein sequence ID" value="GHE01806.1"/>
    <property type="molecule type" value="Genomic_DNA"/>
</dbReference>
<evidence type="ECO:0000313" key="4">
    <source>
        <dbReference type="EMBL" id="SDW92731.1"/>
    </source>
</evidence>
<dbReference type="RefSeq" id="WP_035844723.1">
    <property type="nucleotide sequence ID" value="NZ_BNAB01000007.1"/>
</dbReference>
<evidence type="ECO:0000313" key="6">
    <source>
        <dbReference type="Proteomes" id="UP000634647"/>
    </source>
</evidence>
<gene>
    <name evidence="3" type="ORF">GCM10008024_19050</name>
    <name evidence="4" type="ORF">SAMN05444006_10841</name>
</gene>
<evidence type="ECO:0000313" key="5">
    <source>
        <dbReference type="Proteomes" id="UP000199541"/>
    </source>
</evidence>
<feature type="compositionally biased region" description="Pro residues" evidence="1">
    <location>
        <begin position="129"/>
        <end position="146"/>
    </location>
</feature>
<reference evidence="3" key="3">
    <citation type="submission" date="2023-06" db="EMBL/GenBank/DDBJ databases">
        <authorList>
            <person name="Sun Q."/>
            <person name="Zhou Y."/>
        </authorList>
    </citation>
    <scope>NUCLEOTIDE SEQUENCE</scope>
    <source>
        <strain evidence="3">CGMCC 1.10859</strain>
    </source>
</reference>
<keyword evidence="2" id="KW-0732">Signal</keyword>
<feature type="signal peptide" evidence="2">
    <location>
        <begin position="1"/>
        <end position="19"/>
    </location>
</feature>
<dbReference type="Proteomes" id="UP000634647">
    <property type="component" value="Unassembled WGS sequence"/>
</dbReference>
<name>A0AAN5A0A7_9RHOB</name>
<evidence type="ECO:0000313" key="3">
    <source>
        <dbReference type="EMBL" id="GHE01806.1"/>
    </source>
</evidence>
<feature type="chain" id="PRO_5042914855" description="Sel1 repeat family protein" evidence="2">
    <location>
        <begin position="20"/>
        <end position="784"/>
    </location>
</feature>